<dbReference type="EMBL" id="DS995903">
    <property type="protein sequence ID" value="EEA21284.1"/>
    <property type="molecule type" value="Genomic_DNA"/>
</dbReference>
<evidence type="ECO:0000256" key="1">
    <source>
        <dbReference type="ARBA" id="ARBA00001913"/>
    </source>
</evidence>
<dbReference type="PhylomeDB" id="B6QMM8"/>
<protein>
    <recommendedName>
        <fullName evidence="7">Pectate lyase</fullName>
    </recommendedName>
</protein>
<dbReference type="PANTHER" id="PTHR42970">
    <property type="entry name" value="PECTATE LYASE C-RELATED"/>
    <property type="match status" value="1"/>
</dbReference>
<evidence type="ECO:0000313" key="5">
    <source>
        <dbReference type="EMBL" id="EEA21284.1"/>
    </source>
</evidence>
<evidence type="ECO:0000256" key="2">
    <source>
        <dbReference type="ARBA" id="ARBA00022723"/>
    </source>
</evidence>
<dbReference type="AlphaFoldDB" id="B6QMM8"/>
<comment type="cofactor">
    <cofactor evidence="1">
        <name>Ca(2+)</name>
        <dbReference type="ChEBI" id="CHEBI:29108"/>
    </cofactor>
</comment>
<name>B6QMM8_TALMQ</name>
<dbReference type="OrthoDB" id="302705at2759"/>
<dbReference type="HOGENOM" id="CLU_089021_0_0_1"/>
<gene>
    <name evidence="5" type="ORF">PMAA_050960</name>
</gene>
<keyword evidence="3" id="KW-0106">Calcium</keyword>
<keyword evidence="4" id="KW-0325">Glycoprotein</keyword>
<dbReference type="PANTHER" id="PTHR42970:SF1">
    <property type="entry name" value="PECTATE LYASE C-RELATED"/>
    <property type="match status" value="1"/>
</dbReference>
<dbReference type="Proteomes" id="UP000001294">
    <property type="component" value="Unassembled WGS sequence"/>
</dbReference>
<evidence type="ECO:0000313" key="6">
    <source>
        <dbReference type="Proteomes" id="UP000001294"/>
    </source>
</evidence>
<dbReference type="SUPFAM" id="SSF51126">
    <property type="entry name" value="Pectin lyase-like"/>
    <property type="match status" value="1"/>
</dbReference>
<keyword evidence="2" id="KW-0479">Metal-binding</keyword>
<evidence type="ECO:0000256" key="4">
    <source>
        <dbReference type="ARBA" id="ARBA00023180"/>
    </source>
</evidence>
<dbReference type="GO" id="GO:0046872">
    <property type="term" value="F:metal ion binding"/>
    <property type="evidence" value="ECO:0007669"/>
    <property type="project" value="UniProtKB-KW"/>
</dbReference>
<dbReference type="InterPro" id="IPR012334">
    <property type="entry name" value="Pectin_lyas_fold"/>
</dbReference>
<organism evidence="5 6">
    <name type="scientific">Talaromyces marneffei (strain ATCC 18224 / CBS 334.59 / QM 7333)</name>
    <name type="common">Penicillium marneffei</name>
    <dbReference type="NCBI Taxonomy" id="441960"/>
    <lineage>
        <taxon>Eukaryota</taxon>
        <taxon>Fungi</taxon>
        <taxon>Dikarya</taxon>
        <taxon>Ascomycota</taxon>
        <taxon>Pezizomycotina</taxon>
        <taxon>Eurotiomycetes</taxon>
        <taxon>Eurotiomycetidae</taxon>
        <taxon>Eurotiales</taxon>
        <taxon>Trichocomaceae</taxon>
        <taxon>Talaromyces</taxon>
        <taxon>Talaromyces sect. Talaromyces</taxon>
    </lineage>
</organism>
<dbReference type="InterPro" id="IPR011050">
    <property type="entry name" value="Pectin_lyase_fold/virulence"/>
</dbReference>
<dbReference type="Gene3D" id="2.160.20.10">
    <property type="entry name" value="Single-stranded right-handed beta-helix, Pectin lyase-like"/>
    <property type="match status" value="1"/>
</dbReference>
<keyword evidence="6" id="KW-1185">Reference proteome</keyword>
<dbReference type="VEuPathDB" id="FungiDB:PMAA_050960"/>
<accession>B6QMM8</accession>
<evidence type="ECO:0000256" key="3">
    <source>
        <dbReference type="ARBA" id="ARBA00022837"/>
    </source>
</evidence>
<proteinExistence type="predicted"/>
<dbReference type="InterPro" id="IPR052063">
    <property type="entry name" value="Polysaccharide_Lyase_1"/>
</dbReference>
<evidence type="ECO:0008006" key="7">
    <source>
        <dbReference type="Google" id="ProtNLM"/>
    </source>
</evidence>
<reference evidence="6" key="1">
    <citation type="journal article" date="2015" name="Genome Announc.">
        <title>Genome sequence of the AIDS-associated pathogen Penicillium marneffei (ATCC18224) and its near taxonomic relative Talaromyces stipitatus (ATCC10500).</title>
        <authorList>
            <person name="Nierman W.C."/>
            <person name="Fedorova-Abrams N.D."/>
            <person name="Andrianopoulos A."/>
        </authorList>
    </citation>
    <scope>NUCLEOTIDE SEQUENCE [LARGE SCALE GENOMIC DNA]</scope>
    <source>
        <strain evidence="6">ATCC 18224 / CBS 334.59 / QM 7333</strain>
    </source>
</reference>
<sequence length="273" mass="29691">MTKHLFRSPKAPRRQTSWQCVNLGGIRYHFLASPGGVAFGASATSGNNGSLCQKLQRFRYRILSRCHSPKQWYWGHGAECPRLEKGPLDITSNIILGHCSVEYGQWDSVDTVGSVNTTVSNSIIALPIGQQFGAHVETRPATFYGNLWVSAHNHQPLAKSNTQRFNNVVYNFQAAYTVSNTSEDSYHDIINNHFIVGPSTTSSSDASYQINSGQIVYATGNYLGTNKDGTLNGAAYNTVGSATVANTALEEMSLIIVAVTAAQAYTSLITKMT</sequence>